<dbReference type="Proteomes" id="UP000825438">
    <property type="component" value="Chromosome III"/>
</dbReference>
<dbReference type="GO" id="GO:0016592">
    <property type="term" value="C:mediator complex"/>
    <property type="evidence" value="ECO:0007669"/>
    <property type="project" value="InterPro"/>
</dbReference>
<organism evidence="10">
    <name type="scientific">Candidozyma auris</name>
    <name type="common">Yeast</name>
    <name type="synonym">Candida auris</name>
    <dbReference type="NCBI Taxonomy" id="498019"/>
    <lineage>
        <taxon>Eukaryota</taxon>
        <taxon>Fungi</taxon>
        <taxon>Dikarya</taxon>
        <taxon>Ascomycota</taxon>
        <taxon>Saccharomycotina</taxon>
        <taxon>Pichiomycetes</taxon>
        <taxon>Metschnikowiaceae</taxon>
        <taxon>Candidozyma</taxon>
    </lineage>
</organism>
<comment type="similarity">
    <text evidence="2 8">Belongs to the Mediator complex subunit 4 family.</text>
</comment>
<evidence type="ECO:0000256" key="6">
    <source>
        <dbReference type="ARBA" id="ARBA00023242"/>
    </source>
</evidence>
<evidence type="ECO:0000256" key="3">
    <source>
        <dbReference type="ARBA" id="ARBA00020629"/>
    </source>
</evidence>
<feature type="region of interest" description="Disordered" evidence="9">
    <location>
        <begin position="249"/>
        <end position="318"/>
    </location>
</feature>
<dbReference type="Pfam" id="PF10018">
    <property type="entry name" value="Med4"/>
    <property type="match status" value="1"/>
</dbReference>
<dbReference type="VEuPathDB" id="FungiDB:CJI97_001462"/>
<dbReference type="VEuPathDB" id="FungiDB:CJJ07_004897"/>
<feature type="compositionally biased region" description="Acidic residues" evidence="9">
    <location>
        <begin position="257"/>
        <end position="270"/>
    </location>
</feature>
<proteinExistence type="inferred from homology"/>
<comment type="subunit">
    <text evidence="8">Component of the Mediator complex.</text>
</comment>
<evidence type="ECO:0000256" key="9">
    <source>
        <dbReference type="SAM" id="MobiDB-lite"/>
    </source>
</evidence>
<keyword evidence="4 8" id="KW-0805">Transcription regulation</keyword>
<dbReference type="EMBL" id="CP076751">
    <property type="protein sequence ID" value="QWW24110.1"/>
    <property type="molecule type" value="Genomic_DNA"/>
</dbReference>
<evidence type="ECO:0000256" key="1">
    <source>
        <dbReference type="ARBA" id="ARBA00004123"/>
    </source>
</evidence>
<dbReference type="VEuPathDB" id="FungiDB:CJJ09_003401"/>
<dbReference type="PANTHER" id="PTHR13208:SF2">
    <property type="entry name" value="MEDIATOR OF RNA POLYMERASE II TRANSCRIPTION SUBUNIT 4"/>
    <property type="match status" value="1"/>
</dbReference>
<reference evidence="10" key="1">
    <citation type="journal article" date="2017" name="Clin. Infect. Dis.">
        <title>Simultaneous emergence of multidrug-resistant Candida auris on 3 continents confirmed by whole-genome sequencing and epidemiological analyses.</title>
        <authorList>
            <person name="Lockhart S.R."/>
            <person name="Etienne K.A."/>
            <person name="Vallabhaneni S."/>
            <person name="Farooqi J."/>
            <person name="Chowdhary A."/>
            <person name="Govender N.P."/>
            <person name="Colombo A.L."/>
            <person name="Calvo B."/>
            <person name="Cuomo C.A."/>
            <person name="Desjardins C.A."/>
            <person name="Berkow E.L."/>
            <person name="Castanheira M."/>
            <person name="Magobo R.E."/>
            <person name="Jabeen K."/>
            <person name="Asghar R.J."/>
            <person name="Meis J.F."/>
            <person name="Jackson B."/>
            <person name="Chiller T."/>
            <person name="Litvintseva A.P."/>
        </authorList>
    </citation>
    <scope>NUCLEOTIDE SEQUENCE [LARGE SCALE GENOMIC DNA]</scope>
    <source>
        <strain evidence="10">B8441</strain>
    </source>
</reference>
<dbReference type="VEuPathDB" id="FungiDB:B9J08_001144"/>
<dbReference type="AlphaFoldDB" id="A0A2H1A115"/>
<dbReference type="VEuPathDB" id="FungiDB:CJI96_0002992"/>
<dbReference type="GO" id="GO:0006357">
    <property type="term" value="P:regulation of transcription by RNA polymerase II"/>
    <property type="evidence" value="ECO:0007669"/>
    <property type="project" value="InterPro"/>
</dbReference>
<sequence length="318" mass="35136">MLPYKKDAPTSSGPVSRIGSSAKLNQLSVPGVNSRPSSRPNTPSTYVSSSLNPTKSLPVTSNSVESKIKNQEQAELFESLPIMRSIREFEHELRELSQSISTFREENLPSQVGKLIQMDKNLTTEKLNVRKSQELGAEIEKLRTENNQLSQVSTRFLKELIACRSELRQLPKLPADRQSSRDSRLKEIGVQELLDYSMKLAKFSKAPTTASGQLPHPNNFIWPAEDALRRGMLALASLKSEEIIKAELGEPEQKVVEDDEDVEMEDVEDMDAPKAPKEPGAPSTRGTATAGTATEPAKASHALDLDLFDGDDSEDYSE</sequence>
<evidence type="ECO:0000256" key="8">
    <source>
        <dbReference type="RuleBase" id="RU364141"/>
    </source>
</evidence>
<evidence type="ECO:0000256" key="2">
    <source>
        <dbReference type="ARBA" id="ARBA00009626"/>
    </source>
</evidence>
<feature type="region of interest" description="Disordered" evidence="9">
    <location>
        <begin position="1"/>
        <end position="65"/>
    </location>
</feature>
<dbReference type="OMA" id="PFQIHPN"/>
<dbReference type="STRING" id="498019.A0A2H1A115"/>
<keyword evidence="5 8" id="KW-0804">Transcription</keyword>
<reference evidence="10" key="2">
    <citation type="submission" date="2017-11" db="EMBL/GenBank/DDBJ databases">
        <title>Candida auris genome assembly and annotation.</title>
        <authorList>
            <person name="Munoz J.F."/>
            <person name="Gade L.G."/>
            <person name="Chow N.A."/>
            <person name="Litvintseva A.P."/>
            <person name="Loparev V.N."/>
            <person name="Cuomo C.A."/>
        </authorList>
    </citation>
    <scope>NUCLEOTIDE SEQUENCE</scope>
    <source>
        <strain evidence="10">B8441</strain>
    </source>
</reference>
<evidence type="ECO:0000256" key="7">
    <source>
        <dbReference type="ARBA" id="ARBA00031257"/>
    </source>
</evidence>
<dbReference type="InterPro" id="IPR019258">
    <property type="entry name" value="Mediator_Med4"/>
</dbReference>
<keyword evidence="6 8" id="KW-0539">Nucleus</keyword>
<dbReference type="EMBL" id="PEKT02000003">
    <property type="protein sequence ID" value="PIS56607.1"/>
    <property type="molecule type" value="Genomic_DNA"/>
</dbReference>
<evidence type="ECO:0000313" key="11">
    <source>
        <dbReference type="EMBL" id="QWW24110.1"/>
    </source>
</evidence>
<feature type="compositionally biased region" description="Low complexity" evidence="9">
    <location>
        <begin position="33"/>
        <end position="45"/>
    </location>
</feature>
<dbReference type="PANTHER" id="PTHR13208">
    <property type="entry name" value="MEDIATOR OF RNA POLYMERASE II TRANSCRIPTION SUBUNIT 4"/>
    <property type="match status" value="1"/>
</dbReference>
<gene>
    <name evidence="8" type="primary">MED4</name>
    <name evidence="10" type="ORF">B9J08_001144</name>
    <name evidence="11" type="ORF">CA7LBN_002944</name>
</gene>
<evidence type="ECO:0000256" key="4">
    <source>
        <dbReference type="ARBA" id="ARBA00023015"/>
    </source>
</evidence>
<dbReference type="VEuPathDB" id="FungiDB:QG37_00670"/>
<evidence type="ECO:0000313" key="10">
    <source>
        <dbReference type="EMBL" id="PIS56607.1"/>
    </source>
</evidence>
<feature type="compositionally biased region" description="Acidic residues" evidence="9">
    <location>
        <begin position="306"/>
        <end position="318"/>
    </location>
</feature>
<feature type="compositionally biased region" description="Low complexity" evidence="9">
    <location>
        <begin position="280"/>
        <end position="297"/>
    </location>
</feature>
<feature type="compositionally biased region" description="Polar residues" evidence="9">
    <location>
        <begin position="9"/>
        <end position="28"/>
    </location>
</feature>
<keyword evidence="8" id="KW-0010">Activator</keyword>
<dbReference type="GO" id="GO:0003712">
    <property type="term" value="F:transcription coregulator activity"/>
    <property type="evidence" value="ECO:0007669"/>
    <property type="project" value="InterPro"/>
</dbReference>
<dbReference type="GO" id="GO:0070847">
    <property type="term" value="C:core mediator complex"/>
    <property type="evidence" value="ECO:0007669"/>
    <property type="project" value="TreeGrafter"/>
</dbReference>
<comment type="subcellular location">
    <subcellularLocation>
        <location evidence="1 8">Nucleus</location>
    </subcellularLocation>
</comment>
<comment type="function">
    <text evidence="8">Component of the Mediator complex, a coactivator involved in the regulated transcription of nearly all RNA polymerase II-dependent genes. Mediator functions as a bridge to convey information from gene-specific regulatory proteins to the basal RNA polymerase II transcription machinery. Mediator is recruited to promoters by direct interactions with regulatory proteins and serves as a scaffold for the assembly of a functional preinitiation complex with RNA polymerase II and the general transcription factors.</text>
</comment>
<feature type="compositionally biased region" description="Polar residues" evidence="9">
    <location>
        <begin position="46"/>
        <end position="65"/>
    </location>
</feature>
<accession>A0A2H1A115</accession>
<name>A0A2H1A115_CANAR</name>
<protein>
    <recommendedName>
        <fullName evidence="3 8">Mediator of RNA polymerase II transcription subunit 4</fullName>
    </recommendedName>
    <alternativeName>
        <fullName evidence="7 8">Mediator complex subunit 4</fullName>
    </alternativeName>
</protein>
<reference evidence="11" key="3">
    <citation type="submission" date="2021-06" db="EMBL/GenBank/DDBJ databases">
        <title>Candida auris outbreak in lebanese hospital.</title>
        <authorList>
            <person name="Finianos M."/>
        </authorList>
    </citation>
    <scope>NUCLEOTIDE SEQUENCE</scope>
    <source>
        <strain evidence="11">CA7LBN</strain>
    </source>
</reference>
<evidence type="ECO:0000256" key="5">
    <source>
        <dbReference type="ARBA" id="ARBA00023163"/>
    </source>
</evidence>